<dbReference type="PANTHER" id="PTHR43278:SF4">
    <property type="entry name" value="NAD(P)H-DEPENDENT FMN-CONTAINING OXIDOREDUCTASE YWQN-RELATED"/>
    <property type="match status" value="1"/>
</dbReference>
<evidence type="ECO:0000256" key="2">
    <source>
        <dbReference type="ARBA" id="ARBA00022643"/>
    </source>
</evidence>
<evidence type="ECO:0000256" key="1">
    <source>
        <dbReference type="ARBA" id="ARBA00022630"/>
    </source>
</evidence>
<dbReference type="InterPro" id="IPR029039">
    <property type="entry name" value="Flavoprotein-like_sf"/>
</dbReference>
<evidence type="ECO:0000313" key="4">
    <source>
        <dbReference type="EMBL" id="MBE5038137.1"/>
    </source>
</evidence>
<evidence type="ECO:0000313" key="5">
    <source>
        <dbReference type="Proteomes" id="UP000768567"/>
    </source>
</evidence>
<feature type="domain" description="NADPH-dependent FMN reductase-like" evidence="3">
    <location>
        <begin position="1"/>
        <end position="152"/>
    </location>
</feature>
<dbReference type="SUPFAM" id="SSF52218">
    <property type="entry name" value="Flavoproteins"/>
    <property type="match status" value="1"/>
</dbReference>
<reference evidence="4 5" key="1">
    <citation type="submission" date="2020-10" db="EMBL/GenBank/DDBJ databases">
        <title>ChiBAC.</title>
        <authorList>
            <person name="Zenner C."/>
            <person name="Hitch T.C.A."/>
            <person name="Clavel T."/>
        </authorList>
    </citation>
    <scope>NUCLEOTIDE SEQUENCE [LARGE SCALE GENOMIC DNA]</scope>
    <source>
        <strain evidence="4 5">DSM 109015</strain>
    </source>
</reference>
<keyword evidence="2" id="KW-0288">FMN</keyword>
<dbReference type="RefSeq" id="WP_193502091.1">
    <property type="nucleotide sequence ID" value="NZ_JADCKC010000003.1"/>
</dbReference>
<organism evidence="4 5">
    <name type="scientific">Gemmiger gallinarum</name>
    <dbReference type="NCBI Taxonomy" id="2779354"/>
    <lineage>
        <taxon>Bacteria</taxon>
        <taxon>Bacillati</taxon>
        <taxon>Bacillota</taxon>
        <taxon>Clostridia</taxon>
        <taxon>Eubacteriales</taxon>
        <taxon>Gemmiger</taxon>
    </lineage>
</organism>
<dbReference type="Gene3D" id="3.40.50.360">
    <property type="match status" value="1"/>
</dbReference>
<proteinExistence type="predicted"/>
<dbReference type="InterPro" id="IPR005025">
    <property type="entry name" value="FMN_Rdtase-like_dom"/>
</dbReference>
<dbReference type="EMBL" id="JADCKC010000003">
    <property type="protein sequence ID" value="MBE5038137.1"/>
    <property type="molecule type" value="Genomic_DNA"/>
</dbReference>
<keyword evidence="5" id="KW-1185">Reference proteome</keyword>
<gene>
    <name evidence="4" type="ORF">INF35_10110</name>
</gene>
<dbReference type="Pfam" id="PF03358">
    <property type="entry name" value="FMN_red"/>
    <property type="match status" value="1"/>
</dbReference>
<comment type="caution">
    <text evidence="4">The sequence shown here is derived from an EMBL/GenBank/DDBJ whole genome shotgun (WGS) entry which is preliminary data.</text>
</comment>
<dbReference type="PANTHER" id="PTHR43278">
    <property type="entry name" value="NAD(P)H-DEPENDENT FMN-CONTAINING OXIDOREDUCTASE YWQN-RELATED"/>
    <property type="match status" value="1"/>
</dbReference>
<dbReference type="InterPro" id="IPR051796">
    <property type="entry name" value="ISF_SsuE-like"/>
</dbReference>
<keyword evidence="1" id="KW-0285">Flavoprotein</keyword>
<sequence>MKVLLINGSPHEKGCTYAALAEMAKVLNGEGIETTIFHIGRAPVGGCVGCGGCAKAGKCVFGGPVADVLPLVQEADGIVFGAPVHYATAAAGMLGFMHRLAYSAGRYLRHKPAAVVTSARRAGTVSALDAMMKIPTFYEMPLVNSTYWPMVHGSNAEEAAKDEEGMQIMRNLARNMAWVLRCIEAGKAAGIEAPTAESGSRTNFIR</sequence>
<dbReference type="Proteomes" id="UP000768567">
    <property type="component" value="Unassembled WGS sequence"/>
</dbReference>
<accession>A0ABR9R4T3</accession>
<name>A0ABR9R4T3_9FIRM</name>
<protein>
    <submittedName>
        <fullName evidence="4">Flavodoxin family protein</fullName>
    </submittedName>
</protein>
<evidence type="ECO:0000259" key="3">
    <source>
        <dbReference type="Pfam" id="PF03358"/>
    </source>
</evidence>